<dbReference type="Proteomes" id="UP000821845">
    <property type="component" value="Chromosome 7"/>
</dbReference>
<reference evidence="1" key="1">
    <citation type="submission" date="2020-05" db="EMBL/GenBank/DDBJ databases">
        <title>Large-scale comparative analyses of tick genomes elucidate their genetic diversity and vector capacities.</title>
        <authorList>
            <person name="Jia N."/>
            <person name="Wang J."/>
            <person name="Shi W."/>
            <person name="Du L."/>
            <person name="Sun Y."/>
            <person name="Zhan W."/>
            <person name="Jiang J."/>
            <person name="Wang Q."/>
            <person name="Zhang B."/>
            <person name="Ji P."/>
            <person name="Sakyi L.B."/>
            <person name="Cui X."/>
            <person name="Yuan T."/>
            <person name="Jiang B."/>
            <person name="Yang W."/>
            <person name="Lam T.T.-Y."/>
            <person name="Chang Q."/>
            <person name="Ding S."/>
            <person name="Wang X."/>
            <person name="Zhu J."/>
            <person name="Ruan X."/>
            <person name="Zhao L."/>
            <person name="Wei J."/>
            <person name="Que T."/>
            <person name="Du C."/>
            <person name="Cheng J."/>
            <person name="Dai P."/>
            <person name="Han X."/>
            <person name="Huang E."/>
            <person name="Gao Y."/>
            <person name="Liu J."/>
            <person name="Shao H."/>
            <person name="Ye R."/>
            <person name="Li L."/>
            <person name="Wei W."/>
            <person name="Wang X."/>
            <person name="Wang C."/>
            <person name="Yang T."/>
            <person name="Huo Q."/>
            <person name="Li W."/>
            <person name="Guo W."/>
            <person name="Chen H."/>
            <person name="Zhou L."/>
            <person name="Ni X."/>
            <person name="Tian J."/>
            <person name="Zhou Y."/>
            <person name="Sheng Y."/>
            <person name="Liu T."/>
            <person name="Pan Y."/>
            <person name="Xia L."/>
            <person name="Li J."/>
            <person name="Zhao F."/>
            <person name="Cao W."/>
        </authorList>
    </citation>
    <scope>NUCLEOTIDE SEQUENCE</scope>
    <source>
        <strain evidence="1">Hyas-2018</strain>
    </source>
</reference>
<comment type="caution">
    <text evidence="1">The sequence shown here is derived from an EMBL/GenBank/DDBJ whole genome shotgun (WGS) entry which is preliminary data.</text>
</comment>
<protein>
    <submittedName>
        <fullName evidence="1">Uncharacterized protein</fullName>
    </submittedName>
</protein>
<name>A0ACB7RWX8_HYAAI</name>
<accession>A0ACB7RWX8</accession>
<gene>
    <name evidence="1" type="ORF">HPB50_017006</name>
</gene>
<organism evidence="1 2">
    <name type="scientific">Hyalomma asiaticum</name>
    <name type="common">Tick</name>
    <dbReference type="NCBI Taxonomy" id="266040"/>
    <lineage>
        <taxon>Eukaryota</taxon>
        <taxon>Metazoa</taxon>
        <taxon>Ecdysozoa</taxon>
        <taxon>Arthropoda</taxon>
        <taxon>Chelicerata</taxon>
        <taxon>Arachnida</taxon>
        <taxon>Acari</taxon>
        <taxon>Parasitiformes</taxon>
        <taxon>Ixodida</taxon>
        <taxon>Ixodoidea</taxon>
        <taxon>Ixodidae</taxon>
        <taxon>Hyalomminae</taxon>
        <taxon>Hyalomma</taxon>
    </lineage>
</organism>
<sequence>MVIIKLHAGKVARAADLWPVGPNPDGADLNDRKILTLSLGEDSLKDKLRDLSDGKRWTLLSFSMAVRTYRMKDNWRAPALNEAALRAIEMDYAAVCKYNQERTHSDDVTNYSYDGGAKFLALFDDKETFQTKTKQRATLLPDTYSGIAVYKVEADDFAGSCNTGTKFARLKAVREAIK</sequence>
<proteinExistence type="predicted"/>
<evidence type="ECO:0000313" key="1">
    <source>
        <dbReference type="EMBL" id="KAH6926322.1"/>
    </source>
</evidence>
<evidence type="ECO:0000313" key="2">
    <source>
        <dbReference type="Proteomes" id="UP000821845"/>
    </source>
</evidence>
<dbReference type="EMBL" id="CM023487">
    <property type="protein sequence ID" value="KAH6926322.1"/>
    <property type="molecule type" value="Genomic_DNA"/>
</dbReference>
<keyword evidence="2" id="KW-1185">Reference proteome</keyword>